<name>A0A5C3NI95_9AGAM</name>
<keyword evidence="2" id="KW-1185">Reference proteome</keyword>
<protein>
    <submittedName>
        <fullName evidence="1">Uncharacterized protein</fullName>
    </submittedName>
</protein>
<proteinExistence type="predicted"/>
<dbReference type="Proteomes" id="UP000305948">
    <property type="component" value="Unassembled WGS sequence"/>
</dbReference>
<evidence type="ECO:0000313" key="1">
    <source>
        <dbReference type="EMBL" id="TFK53311.1"/>
    </source>
</evidence>
<accession>A0A5C3NI95</accession>
<feature type="non-terminal residue" evidence="1">
    <location>
        <position position="105"/>
    </location>
</feature>
<gene>
    <name evidence="1" type="ORF">OE88DRAFT_1594524</name>
</gene>
<sequence length="105" mass="11506">MNTTNTSTGYSPFQLRFGRSLRLIPPLTPPDDATDTLDAAKLLCDIQSNVADAQDALLASKVDQAFYANCSHGPEPQFKVGDLVMLSTKNRRREYKTKGAKCVAK</sequence>
<dbReference type="OrthoDB" id="3268967at2759"/>
<reference evidence="1 2" key="1">
    <citation type="journal article" date="2019" name="Nat. Ecol. Evol.">
        <title>Megaphylogeny resolves global patterns of mushroom evolution.</title>
        <authorList>
            <person name="Varga T."/>
            <person name="Krizsan K."/>
            <person name="Foldi C."/>
            <person name="Dima B."/>
            <person name="Sanchez-Garcia M."/>
            <person name="Sanchez-Ramirez S."/>
            <person name="Szollosi G.J."/>
            <person name="Szarkandi J.G."/>
            <person name="Papp V."/>
            <person name="Albert L."/>
            <person name="Andreopoulos W."/>
            <person name="Angelini C."/>
            <person name="Antonin V."/>
            <person name="Barry K.W."/>
            <person name="Bougher N.L."/>
            <person name="Buchanan P."/>
            <person name="Buyck B."/>
            <person name="Bense V."/>
            <person name="Catcheside P."/>
            <person name="Chovatia M."/>
            <person name="Cooper J."/>
            <person name="Damon W."/>
            <person name="Desjardin D."/>
            <person name="Finy P."/>
            <person name="Geml J."/>
            <person name="Haridas S."/>
            <person name="Hughes K."/>
            <person name="Justo A."/>
            <person name="Karasinski D."/>
            <person name="Kautmanova I."/>
            <person name="Kiss B."/>
            <person name="Kocsube S."/>
            <person name="Kotiranta H."/>
            <person name="LaButti K.M."/>
            <person name="Lechner B.E."/>
            <person name="Liimatainen K."/>
            <person name="Lipzen A."/>
            <person name="Lukacs Z."/>
            <person name="Mihaltcheva S."/>
            <person name="Morgado L.N."/>
            <person name="Niskanen T."/>
            <person name="Noordeloos M.E."/>
            <person name="Ohm R.A."/>
            <person name="Ortiz-Santana B."/>
            <person name="Ovrebo C."/>
            <person name="Racz N."/>
            <person name="Riley R."/>
            <person name="Savchenko A."/>
            <person name="Shiryaev A."/>
            <person name="Soop K."/>
            <person name="Spirin V."/>
            <person name="Szebenyi C."/>
            <person name="Tomsovsky M."/>
            <person name="Tulloss R.E."/>
            <person name="Uehling J."/>
            <person name="Grigoriev I.V."/>
            <person name="Vagvolgyi C."/>
            <person name="Papp T."/>
            <person name="Martin F.M."/>
            <person name="Miettinen O."/>
            <person name="Hibbett D.S."/>
            <person name="Nagy L.G."/>
        </authorList>
    </citation>
    <scope>NUCLEOTIDE SEQUENCE [LARGE SCALE GENOMIC DNA]</scope>
    <source>
        <strain evidence="1 2">OMC1185</strain>
    </source>
</reference>
<organism evidence="1 2">
    <name type="scientific">Heliocybe sulcata</name>
    <dbReference type="NCBI Taxonomy" id="5364"/>
    <lineage>
        <taxon>Eukaryota</taxon>
        <taxon>Fungi</taxon>
        <taxon>Dikarya</taxon>
        <taxon>Basidiomycota</taxon>
        <taxon>Agaricomycotina</taxon>
        <taxon>Agaricomycetes</taxon>
        <taxon>Gloeophyllales</taxon>
        <taxon>Gloeophyllaceae</taxon>
        <taxon>Heliocybe</taxon>
    </lineage>
</organism>
<dbReference type="STRING" id="5364.A0A5C3NI95"/>
<dbReference type="AlphaFoldDB" id="A0A5C3NI95"/>
<evidence type="ECO:0000313" key="2">
    <source>
        <dbReference type="Proteomes" id="UP000305948"/>
    </source>
</evidence>
<dbReference type="EMBL" id="ML213507">
    <property type="protein sequence ID" value="TFK53311.1"/>
    <property type="molecule type" value="Genomic_DNA"/>
</dbReference>